<dbReference type="GO" id="GO:0016787">
    <property type="term" value="F:hydrolase activity"/>
    <property type="evidence" value="ECO:0007669"/>
    <property type="project" value="UniProtKB-KW"/>
</dbReference>
<dbReference type="InterPro" id="IPR015943">
    <property type="entry name" value="WD40/YVTN_repeat-like_dom_sf"/>
</dbReference>
<keyword evidence="2" id="KW-0732">Signal</keyword>
<sequence length="1077" mass="116860">MLKRARDLRVPVLSVLFVVALAVSGFAQAAPAKPAAKKAAAKPAAAAGTKAASAAASAPIDADTFSGYEARAIGPAQTGGRVADLEAVHEGQKLTIYVGSAAGGVFRSKDGGITFAPIFDKQPVLSIGAIKIDPNDAKTIWVGTGESWTRNSVSVGGGLYRSKDGGDTWQFMGLKDSERIARIAINPKDSNTVYVCATGHLWNANEERGLYKTTDGGATWTKVLSVDADTGCSDVSMDPTNPDVLYAGMWQFRRKPYSFESGGPKSAFFKSTDGGKTWNKLTAGLPAGGEKDPIGRIAVAVAPSQPNRVYALVEAKHTALYRSDDAGATWKEMNNSFNLTGRPFYFARLVVDPKNPDRIYKPGFNFTVSDDGGKTFSGTGLGDGGGAHGDYHAVWIDAMNNESLLVGTDGGVYSSPDRGAHFRFLSNIPIAQLYHVSYDMDRPYHLYGGLQDNGTWMGPSNGPDGVYNRDWRNIGFGDGFWAMVEPKDPDVVYVEYQGGHASRVRKSTGEMKDIRPLPRPNEPELRFNWNTGMHIGAKSGNLYLGGQFLFRSTNRGDTWDRLSPDLTTNTPEWLKQEQSGGVTVDNSDAEKYETIFSIYESPLNAMVIWVGTDDGNVQLTRDGGKSWTNLTKNIAGLPPNTWVSSIIASRFTPGTAYATFDGHMTGDMKTYVYMTKDFGQTWTSLATPGGGITGFAHVVREDTVKANLLFVGTEMGLFLSLDGGKTWAQFTGNLPNVPVRDVQVHPRDGDLLIATHGRGFYIVDDLTPIRNMTAEVLGADAAFLPVRDSILYIPINEQRFDGDQEWQGVPLGESAKLAYYQKKRHVFGDLKVDVTDAKGNFVTTVTGSKRKGLVRLEVPTRMKSPKVPAGASIIQNQYAFFGPRIAPGTYTVKMTKGKENYTTQLKLVPDPRSTYTPADRAAQHELVMKLYNRLTDLTYLVESVVATRDAARDRAAKLPAGGAENDALRAQLDTLAKDMETLRSVLVAVKEGGGITGEERIREKMGILYGAVNQYDGRPTQDQADNFTTMSGRLDKAAADFKAATGKALPAVNPGLEGKKLAPITVMTRDDWNKKQK</sequence>
<feature type="signal peptide" evidence="2">
    <location>
        <begin position="1"/>
        <end position="29"/>
    </location>
</feature>
<protein>
    <submittedName>
        <fullName evidence="4">Glycosyl hydrolase</fullName>
    </submittedName>
</protein>
<dbReference type="PANTHER" id="PTHR43739:SF5">
    <property type="entry name" value="EXO-ALPHA-SIALIDASE"/>
    <property type="match status" value="1"/>
</dbReference>
<dbReference type="InterPro" id="IPR031778">
    <property type="entry name" value="Sortilin_N"/>
</dbReference>
<dbReference type="InterPro" id="IPR052025">
    <property type="entry name" value="Xyloglucanase_GH74"/>
</dbReference>
<dbReference type="Gene3D" id="2.130.10.10">
    <property type="entry name" value="YVTN repeat-like/Quinoprotein amine dehydrogenase"/>
    <property type="match status" value="5"/>
</dbReference>
<dbReference type="SUPFAM" id="SSF50939">
    <property type="entry name" value="Sialidases"/>
    <property type="match status" value="1"/>
</dbReference>
<keyword evidence="4" id="KW-0378">Hydrolase</keyword>
<reference evidence="4" key="1">
    <citation type="submission" date="2020-07" db="EMBL/GenBank/DDBJ databases">
        <title>Huge and variable diversity of episymbiotic CPR bacteria and DPANN archaea in groundwater ecosystems.</title>
        <authorList>
            <person name="He C.Y."/>
            <person name="Keren R."/>
            <person name="Whittaker M."/>
            <person name="Farag I.F."/>
            <person name="Doudna J."/>
            <person name="Cate J.H.D."/>
            <person name="Banfield J.F."/>
        </authorList>
    </citation>
    <scope>NUCLEOTIDE SEQUENCE</scope>
    <source>
        <strain evidence="4">NC_groundwater_580_Pr5_B-0.1um_64_19</strain>
    </source>
</reference>
<evidence type="ECO:0000259" key="3">
    <source>
        <dbReference type="Pfam" id="PF15902"/>
    </source>
</evidence>
<evidence type="ECO:0000313" key="5">
    <source>
        <dbReference type="Proteomes" id="UP000779809"/>
    </source>
</evidence>
<dbReference type="InterPro" id="IPR036278">
    <property type="entry name" value="Sialidase_sf"/>
</dbReference>
<evidence type="ECO:0000256" key="1">
    <source>
        <dbReference type="ARBA" id="ARBA00022737"/>
    </source>
</evidence>
<feature type="chain" id="PRO_5037437829" evidence="2">
    <location>
        <begin position="30"/>
        <end position="1077"/>
    </location>
</feature>
<gene>
    <name evidence="4" type="ORF">HYX28_03810</name>
</gene>
<dbReference type="GO" id="GO:0010411">
    <property type="term" value="P:xyloglucan metabolic process"/>
    <property type="evidence" value="ECO:0007669"/>
    <property type="project" value="TreeGrafter"/>
</dbReference>
<organism evidence="4 5">
    <name type="scientific">Candidatus Korobacter versatilis</name>
    <dbReference type="NCBI Taxonomy" id="658062"/>
    <lineage>
        <taxon>Bacteria</taxon>
        <taxon>Pseudomonadati</taxon>
        <taxon>Acidobacteriota</taxon>
        <taxon>Terriglobia</taxon>
        <taxon>Terriglobales</taxon>
        <taxon>Candidatus Korobacteraceae</taxon>
        <taxon>Candidatus Korobacter</taxon>
    </lineage>
</organism>
<evidence type="ECO:0000256" key="2">
    <source>
        <dbReference type="SAM" id="SignalP"/>
    </source>
</evidence>
<keyword evidence="1" id="KW-0677">Repeat</keyword>
<accession>A0A932A7I8</accession>
<evidence type="ECO:0000313" key="4">
    <source>
        <dbReference type="EMBL" id="MBI2677887.1"/>
    </source>
</evidence>
<dbReference type="CDD" id="cd15482">
    <property type="entry name" value="Sialidase_non-viral"/>
    <property type="match status" value="2"/>
</dbReference>
<dbReference type="Proteomes" id="UP000779809">
    <property type="component" value="Unassembled WGS sequence"/>
</dbReference>
<dbReference type="SUPFAM" id="SSF110296">
    <property type="entry name" value="Oligoxyloglucan reducing end-specific cellobiohydrolase"/>
    <property type="match status" value="2"/>
</dbReference>
<dbReference type="AlphaFoldDB" id="A0A932A7I8"/>
<dbReference type="Pfam" id="PF15902">
    <property type="entry name" value="Sortilin-Vps10"/>
    <property type="match status" value="1"/>
</dbReference>
<comment type="caution">
    <text evidence="4">The sequence shown here is derived from an EMBL/GenBank/DDBJ whole genome shotgun (WGS) entry which is preliminary data.</text>
</comment>
<name>A0A932A7I8_9BACT</name>
<feature type="domain" description="Sortilin N-terminal" evidence="3">
    <location>
        <begin position="159"/>
        <end position="283"/>
    </location>
</feature>
<dbReference type="EMBL" id="JACPNR010000004">
    <property type="protein sequence ID" value="MBI2677887.1"/>
    <property type="molecule type" value="Genomic_DNA"/>
</dbReference>
<dbReference type="PANTHER" id="PTHR43739">
    <property type="entry name" value="XYLOGLUCANASE (EUROFUNG)"/>
    <property type="match status" value="1"/>
</dbReference>
<proteinExistence type="predicted"/>